<dbReference type="SUPFAM" id="SSF49493">
    <property type="entry name" value="HSP40/DnaJ peptide-binding domain"/>
    <property type="match status" value="2"/>
</dbReference>
<keyword evidence="2" id="KW-0677">Repeat</keyword>
<dbReference type="CDD" id="cd10747">
    <property type="entry name" value="DnaJ_C"/>
    <property type="match status" value="1"/>
</dbReference>
<dbReference type="KEGG" id="fil:BN1229_v1_3940"/>
<dbReference type="InterPro" id="IPR002939">
    <property type="entry name" value="DnaJ_C"/>
</dbReference>
<evidence type="ECO:0000256" key="4">
    <source>
        <dbReference type="ARBA" id="ARBA00022833"/>
    </source>
</evidence>
<dbReference type="FunFam" id="2.60.260.20:FF:000005">
    <property type="entry name" value="Chaperone protein dnaJ 1, mitochondrial"/>
    <property type="match status" value="1"/>
</dbReference>
<evidence type="ECO:0000256" key="2">
    <source>
        <dbReference type="ARBA" id="ARBA00022737"/>
    </source>
</evidence>
<dbReference type="SUPFAM" id="SSF46565">
    <property type="entry name" value="Chaperone J-domain"/>
    <property type="match status" value="1"/>
</dbReference>
<dbReference type="InterPro" id="IPR008971">
    <property type="entry name" value="HSP40/DnaJ_pept-bd"/>
</dbReference>
<dbReference type="Gene3D" id="2.60.260.20">
    <property type="entry name" value="Urease metallochaperone UreE, N-terminal domain"/>
    <property type="match status" value="2"/>
</dbReference>
<feature type="region of interest" description="Disordered" evidence="6">
    <location>
        <begin position="73"/>
        <end position="92"/>
    </location>
</feature>
<proteinExistence type="predicted"/>
<keyword evidence="3" id="KW-0863">Zinc-finger</keyword>
<feature type="domain" description="J" evidence="7">
    <location>
        <begin position="5"/>
        <end position="70"/>
    </location>
</feature>
<dbReference type="Pfam" id="PF00226">
    <property type="entry name" value="DnaJ"/>
    <property type="match status" value="1"/>
</dbReference>
<gene>
    <name evidence="8" type="ORF">YBN1229_v1_3927</name>
</gene>
<dbReference type="Pfam" id="PF01556">
    <property type="entry name" value="DnaJ_C"/>
    <property type="match status" value="1"/>
</dbReference>
<evidence type="ECO:0000313" key="9">
    <source>
        <dbReference type="Proteomes" id="UP000033187"/>
    </source>
</evidence>
<keyword evidence="4" id="KW-0862">Zinc</keyword>
<dbReference type="Gene3D" id="1.10.287.110">
    <property type="entry name" value="DnaJ domain"/>
    <property type="match status" value="1"/>
</dbReference>
<dbReference type="GO" id="GO:0005737">
    <property type="term" value="C:cytoplasm"/>
    <property type="evidence" value="ECO:0007669"/>
    <property type="project" value="TreeGrafter"/>
</dbReference>
<keyword evidence="9" id="KW-1185">Reference proteome</keyword>
<keyword evidence="5" id="KW-0143">Chaperone</keyword>
<evidence type="ECO:0000313" key="8">
    <source>
        <dbReference type="EMBL" id="CPR22494.1"/>
    </source>
</evidence>
<evidence type="ECO:0000256" key="3">
    <source>
        <dbReference type="ARBA" id="ARBA00022771"/>
    </source>
</evidence>
<dbReference type="GO" id="GO:0051082">
    <property type="term" value="F:unfolded protein binding"/>
    <property type="evidence" value="ECO:0007669"/>
    <property type="project" value="InterPro"/>
</dbReference>
<dbReference type="InterPro" id="IPR036869">
    <property type="entry name" value="J_dom_sf"/>
</dbReference>
<dbReference type="CDD" id="cd06257">
    <property type="entry name" value="DnaJ"/>
    <property type="match status" value="1"/>
</dbReference>
<dbReference type="PROSITE" id="PS00636">
    <property type="entry name" value="DNAJ_1"/>
    <property type="match status" value="1"/>
</dbReference>
<dbReference type="RefSeq" id="WP_046479523.1">
    <property type="nucleotide sequence ID" value="NZ_LN829118.1"/>
</dbReference>
<dbReference type="GO" id="GO:0008270">
    <property type="term" value="F:zinc ion binding"/>
    <property type="evidence" value="ECO:0007669"/>
    <property type="project" value="UniProtKB-KW"/>
</dbReference>
<dbReference type="OrthoDB" id="9779889at2"/>
<evidence type="ECO:0000259" key="7">
    <source>
        <dbReference type="PROSITE" id="PS50076"/>
    </source>
</evidence>
<protein>
    <submittedName>
        <fullName evidence="8">Molecular chaperone DnaJ</fullName>
    </submittedName>
</protein>
<evidence type="ECO:0000256" key="6">
    <source>
        <dbReference type="SAM" id="MobiDB-lite"/>
    </source>
</evidence>
<evidence type="ECO:0000256" key="1">
    <source>
        <dbReference type="ARBA" id="ARBA00022723"/>
    </source>
</evidence>
<dbReference type="Proteomes" id="UP000033187">
    <property type="component" value="Chromosome 1"/>
</dbReference>
<sequence>MTVIDPYEVLGVERNASDEDIRRAFRKLAKELHPDLNPQDQTASDRFRQVSAAYEILGDPPKRKLYDTGQINAQGEPRRGFQHPQYSGAQGASAGSGFAGGFGFGDIFDEMFSGRRNAGAGGGFTKRGADVRYTLDVEFVEAITGVKKRVTMPEGGVLDLTVPEGVHDGQVLRLKGKGGPGLGGGQPGDALVEIKVRPHTRFRRVDDDIHIDVPITIDEAVLGGKIEVATINGRVQLTLPKGTSGGRVFRLKGKGVKNRQTGHTGDQMVTVRIVLPNEIDDELSYFFTVWRQKHRYDPGPR</sequence>
<dbReference type="PROSITE" id="PS50076">
    <property type="entry name" value="DNAJ_2"/>
    <property type="match status" value="1"/>
</dbReference>
<reference evidence="9" key="1">
    <citation type="submission" date="2015-02" db="EMBL/GenBank/DDBJ databases">
        <authorList>
            <person name="Chooi Y.-H."/>
        </authorList>
    </citation>
    <scope>NUCLEOTIDE SEQUENCE [LARGE SCALE GENOMIC DNA]</scope>
    <source>
        <strain evidence="9">strain Y</strain>
    </source>
</reference>
<dbReference type="KEGG" id="fiy:BN1229_v1_3927"/>
<dbReference type="InterPro" id="IPR018253">
    <property type="entry name" value="DnaJ_domain_CS"/>
</dbReference>
<organism evidence="8 9">
    <name type="scientific">Candidatus Filomicrobium marinum</name>
    <dbReference type="NCBI Taxonomy" id="1608628"/>
    <lineage>
        <taxon>Bacteria</taxon>
        <taxon>Pseudomonadati</taxon>
        <taxon>Pseudomonadota</taxon>
        <taxon>Alphaproteobacteria</taxon>
        <taxon>Hyphomicrobiales</taxon>
        <taxon>Hyphomicrobiaceae</taxon>
        <taxon>Filomicrobium</taxon>
    </lineage>
</organism>
<dbReference type="PRINTS" id="PR00625">
    <property type="entry name" value="JDOMAIN"/>
</dbReference>
<dbReference type="AlphaFoldDB" id="A0A0D6JKJ9"/>
<dbReference type="GO" id="GO:0042026">
    <property type="term" value="P:protein refolding"/>
    <property type="evidence" value="ECO:0007669"/>
    <property type="project" value="TreeGrafter"/>
</dbReference>
<keyword evidence="1" id="KW-0479">Metal-binding</keyword>
<accession>A0A0D6JKJ9</accession>
<dbReference type="InterPro" id="IPR001623">
    <property type="entry name" value="DnaJ_domain"/>
</dbReference>
<name>A0A0D6JKJ9_9HYPH</name>
<dbReference type="PANTHER" id="PTHR43096">
    <property type="entry name" value="DNAJ HOMOLOG 1, MITOCHONDRIAL-RELATED"/>
    <property type="match status" value="1"/>
</dbReference>
<dbReference type="EMBL" id="LN829119">
    <property type="protein sequence ID" value="CPR22494.1"/>
    <property type="molecule type" value="Genomic_DNA"/>
</dbReference>
<dbReference type="SMART" id="SM00271">
    <property type="entry name" value="DnaJ"/>
    <property type="match status" value="1"/>
</dbReference>
<dbReference type="PANTHER" id="PTHR43096:SF52">
    <property type="entry name" value="DNAJ HOMOLOG 1, MITOCHONDRIAL-RELATED"/>
    <property type="match status" value="1"/>
</dbReference>
<evidence type="ECO:0000256" key="5">
    <source>
        <dbReference type="ARBA" id="ARBA00023186"/>
    </source>
</evidence>